<dbReference type="STRING" id="566551.HMPREF0201_04704"/>
<dbReference type="Proteomes" id="UP000014585">
    <property type="component" value="Unassembled WGS sequence"/>
</dbReference>
<dbReference type="AlphaFoldDB" id="S3JHF5"/>
<feature type="domain" description="AsmA" evidence="1">
    <location>
        <begin position="6"/>
        <end position="544"/>
    </location>
</feature>
<evidence type="ECO:0000313" key="2">
    <source>
        <dbReference type="EMBL" id="EPF12594.1"/>
    </source>
</evidence>
<dbReference type="Pfam" id="PF05170">
    <property type="entry name" value="AsmA"/>
    <property type="match status" value="1"/>
</dbReference>
<dbReference type="InterPro" id="IPR007844">
    <property type="entry name" value="AsmA"/>
</dbReference>
<protein>
    <submittedName>
        <fullName evidence="2">AsmA family protein</fullName>
    </submittedName>
</protein>
<sequence>MGRKTMKFLGKLILALLGLVILALVAFYILLQTRWGASQISSWVNEKSQYHLSFNEMEHSWSSPTHLVFHNVTFGRSGQPATLVAKNVDIGLSTRQFSQPFYVDTIFLQQGTLNLSASAVPLPLDADKLQLQDMAINSPGSEWSLSAQRVEGGVSPWQPEAGKVLGNKANIAFSAGSLTLNGINASNVLLQGALDNDRVTLTTIGADVARGSLTGSAHRNADGSWQVGSLRLNDIRLQTASSLTDFLAPVTSVPSLKIDRLEITDARLEGKEWAVNDLALSLRNLTLANGGWQSDDGQLSMNASEFINGSLHLQDPIVNVDFAPEGATLRQFSSRWEGGLVRASGQWLRDGNRALVDEAVISGLEYTLPANWKALWMEKLPDWLSSVTVKKFSANRNLIIDIDANWPFQLTGLDGTATNIELVREHQWGIWAGNASFNAAAATFNRVDVRRPSISLNASQNQIAINEISAFTGKGLLEATANVSQTPQRAVSVNLKGQSVPVNVLQAWGWPALPLEGDGNLQLSASGNLAADAALKPSVNGSLKATDAGGKQIQQTMHNGVVPGA</sequence>
<evidence type="ECO:0000259" key="1">
    <source>
        <dbReference type="Pfam" id="PF05170"/>
    </source>
</evidence>
<comment type="caution">
    <text evidence="2">The sequence shown here is derived from an EMBL/GenBank/DDBJ whole genome shotgun (WGS) entry which is preliminary data.</text>
</comment>
<dbReference type="PATRIC" id="fig|566551.4.peg.4306"/>
<reference evidence="2 3" key="1">
    <citation type="submission" date="2013-04" db="EMBL/GenBank/DDBJ databases">
        <authorList>
            <person name="Weinstock G."/>
            <person name="Sodergren E."/>
            <person name="Lobos E.A."/>
            <person name="Fulton L."/>
            <person name="Fulton R."/>
            <person name="Courtney L."/>
            <person name="Fronick C."/>
            <person name="O'Laughlin M."/>
            <person name="Godfrey J."/>
            <person name="Wilson R.M."/>
            <person name="Miner T."/>
            <person name="Farmer C."/>
            <person name="Delehaunty K."/>
            <person name="Cordes M."/>
            <person name="Minx P."/>
            <person name="Tomlinson C."/>
            <person name="Chen J."/>
            <person name="Wollam A."/>
            <person name="Pepin K.H."/>
            <person name="Palsikar V.B."/>
            <person name="Zhang X."/>
            <person name="Suruliraj S."/>
            <person name="Perna N.T."/>
            <person name="Plunkett G."/>
            <person name="Warren W."/>
            <person name="Mitreva M."/>
            <person name="Mardis E.R."/>
            <person name="Wilson R.K."/>
        </authorList>
    </citation>
    <scope>NUCLEOTIDE SEQUENCE [LARGE SCALE GENOMIC DNA]</scope>
    <source>
        <strain evidence="2 3">DSM 4568</strain>
    </source>
</reference>
<dbReference type="EMBL" id="ATDT01000039">
    <property type="protein sequence ID" value="EPF12594.1"/>
    <property type="molecule type" value="Genomic_DNA"/>
</dbReference>
<organism evidence="2 3">
    <name type="scientific">Cedecea davisae DSM 4568</name>
    <dbReference type="NCBI Taxonomy" id="566551"/>
    <lineage>
        <taxon>Bacteria</taxon>
        <taxon>Pseudomonadati</taxon>
        <taxon>Pseudomonadota</taxon>
        <taxon>Gammaproteobacteria</taxon>
        <taxon>Enterobacterales</taxon>
        <taxon>Enterobacteriaceae</taxon>
        <taxon>Cedecea</taxon>
    </lineage>
</organism>
<dbReference type="HOGENOM" id="CLU_033892_0_0_6"/>
<proteinExistence type="predicted"/>
<gene>
    <name evidence="2" type="ORF">HMPREF0201_04704</name>
</gene>
<evidence type="ECO:0000313" key="3">
    <source>
        <dbReference type="Proteomes" id="UP000014585"/>
    </source>
</evidence>
<accession>S3JHF5</accession>
<name>S3JHF5_9ENTR</name>